<organism evidence="2">
    <name type="scientific">Arundo donax</name>
    <name type="common">Giant reed</name>
    <name type="synonym">Donax arundinaceus</name>
    <dbReference type="NCBI Taxonomy" id="35708"/>
    <lineage>
        <taxon>Eukaryota</taxon>
        <taxon>Viridiplantae</taxon>
        <taxon>Streptophyta</taxon>
        <taxon>Embryophyta</taxon>
        <taxon>Tracheophyta</taxon>
        <taxon>Spermatophyta</taxon>
        <taxon>Magnoliopsida</taxon>
        <taxon>Liliopsida</taxon>
        <taxon>Poales</taxon>
        <taxon>Poaceae</taxon>
        <taxon>PACMAD clade</taxon>
        <taxon>Arundinoideae</taxon>
        <taxon>Arundineae</taxon>
        <taxon>Arundo</taxon>
    </lineage>
</organism>
<proteinExistence type="predicted"/>
<reference evidence="2" key="2">
    <citation type="journal article" date="2015" name="Data Brief">
        <title>Shoot transcriptome of the giant reed, Arundo donax.</title>
        <authorList>
            <person name="Barrero R.A."/>
            <person name="Guerrero F.D."/>
            <person name="Moolhuijzen P."/>
            <person name="Goolsby J.A."/>
            <person name="Tidwell J."/>
            <person name="Bellgard S.E."/>
            <person name="Bellgard M.I."/>
        </authorList>
    </citation>
    <scope>NUCLEOTIDE SEQUENCE</scope>
    <source>
        <tissue evidence="2">Shoot tissue taken approximately 20 cm above the soil surface</tissue>
    </source>
</reference>
<dbReference type="EMBL" id="GBRH01217895">
    <property type="protein sequence ID" value="JAD80000.1"/>
    <property type="molecule type" value="Transcribed_RNA"/>
</dbReference>
<feature type="region of interest" description="Disordered" evidence="1">
    <location>
        <begin position="67"/>
        <end position="90"/>
    </location>
</feature>
<accession>A0A0A9D2V9</accession>
<protein>
    <submittedName>
        <fullName evidence="2">Uncharacterized protein</fullName>
    </submittedName>
</protein>
<dbReference type="AlphaFoldDB" id="A0A0A9D2V9"/>
<sequence>MGAPPEQRGPWSRTSSGPLPPWPPRRRHRRPPRARQGAGTRAPGGAYRRRWMSMLALPPRRQRRMVMGRAWSSRDSRRTSCPITAVLSRL</sequence>
<name>A0A0A9D2V9_ARUDO</name>
<evidence type="ECO:0000256" key="1">
    <source>
        <dbReference type="SAM" id="MobiDB-lite"/>
    </source>
</evidence>
<feature type="compositionally biased region" description="Low complexity" evidence="1">
    <location>
        <begin position="34"/>
        <end position="46"/>
    </location>
</feature>
<evidence type="ECO:0000313" key="2">
    <source>
        <dbReference type="EMBL" id="JAD80000.1"/>
    </source>
</evidence>
<reference evidence="2" key="1">
    <citation type="submission" date="2014-09" db="EMBL/GenBank/DDBJ databases">
        <authorList>
            <person name="Magalhaes I.L.F."/>
            <person name="Oliveira U."/>
            <person name="Santos F.R."/>
            <person name="Vidigal T.H.D.A."/>
            <person name="Brescovit A.D."/>
            <person name="Santos A.J."/>
        </authorList>
    </citation>
    <scope>NUCLEOTIDE SEQUENCE</scope>
    <source>
        <tissue evidence="2">Shoot tissue taken approximately 20 cm above the soil surface</tissue>
    </source>
</reference>
<feature type="compositionally biased region" description="Basic residues" evidence="1">
    <location>
        <begin position="24"/>
        <end position="33"/>
    </location>
</feature>
<feature type="region of interest" description="Disordered" evidence="1">
    <location>
        <begin position="1"/>
        <end position="50"/>
    </location>
</feature>